<feature type="transmembrane region" description="Helical" evidence="1">
    <location>
        <begin position="284"/>
        <end position="302"/>
    </location>
</feature>
<feature type="transmembrane region" description="Helical" evidence="1">
    <location>
        <begin position="805"/>
        <end position="830"/>
    </location>
</feature>
<protein>
    <recommendedName>
        <fullName evidence="4">PAS domain-containing protein</fullName>
    </recommendedName>
</protein>
<evidence type="ECO:0000256" key="1">
    <source>
        <dbReference type="SAM" id="Phobius"/>
    </source>
</evidence>
<feature type="transmembrane region" description="Helical" evidence="1">
    <location>
        <begin position="752"/>
        <end position="772"/>
    </location>
</feature>
<organism evidence="2 3">
    <name type="scientific">Tritrichomonas foetus</name>
    <dbReference type="NCBI Taxonomy" id="1144522"/>
    <lineage>
        <taxon>Eukaryota</taxon>
        <taxon>Metamonada</taxon>
        <taxon>Parabasalia</taxon>
        <taxon>Tritrichomonadida</taxon>
        <taxon>Tritrichomonadidae</taxon>
        <taxon>Tritrichomonas</taxon>
    </lineage>
</organism>
<feature type="transmembrane region" description="Helical" evidence="1">
    <location>
        <begin position="308"/>
        <end position="327"/>
    </location>
</feature>
<evidence type="ECO:0000313" key="3">
    <source>
        <dbReference type="Proteomes" id="UP000179807"/>
    </source>
</evidence>
<gene>
    <name evidence="2" type="ORF">TRFO_20035</name>
</gene>
<dbReference type="VEuPathDB" id="TrichDB:TRFO_20035"/>
<keyword evidence="1" id="KW-1133">Transmembrane helix</keyword>
<accession>A0A1J4KHZ3</accession>
<comment type="caution">
    <text evidence="2">The sequence shown here is derived from an EMBL/GenBank/DDBJ whole genome shotgun (WGS) entry which is preliminary data.</text>
</comment>
<feature type="transmembrane region" description="Helical" evidence="1">
    <location>
        <begin position="56"/>
        <end position="77"/>
    </location>
</feature>
<keyword evidence="1" id="KW-0472">Membrane</keyword>
<feature type="transmembrane region" description="Helical" evidence="1">
    <location>
        <begin position="247"/>
        <end position="264"/>
    </location>
</feature>
<feature type="transmembrane region" description="Helical" evidence="1">
    <location>
        <begin position="215"/>
        <end position="235"/>
    </location>
</feature>
<reference evidence="2" key="1">
    <citation type="submission" date="2016-10" db="EMBL/GenBank/DDBJ databases">
        <authorList>
            <person name="Benchimol M."/>
            <person name="Almeida L.G."/>
            <person name="Vasconcelos A.T."/>
            <person name="Perreira-Neves A."/>
            <person name="Rosa I.A."/>
            <person name="Tasca T."/>
            <person name="Bogo M.R."/>
            <person name="de Souza W."/>
        </authorList>
    </citation>
    <scope>NUCLEOTIDE SEQUENCE [LARGE SCALE GENOMIC DNA]</scope>
    <source>
        <strain evidence="2">K</strain>
    </source>
</reference>
<name>A0A1J4KHZ3_9EUKA</name>
<feature type="transmembrane region" description="Helical" evidence="1">
    <location>
        <begin position="979"/>
        <end position="998"/>
    </location>
</feature>
<proteinExistence type="predicted"/>
<evidence type="ECO:0008006" key="4">
    <source>
        <dbReference type="Google" id="ProtNLM"/>
    </source>
</evidence>
<dbReference type="GeneID" id="94835860"/>
<feature type="transmembrane region" description="Helical" evidence="1">
    <location>
        <begin position="579"/>
        <end position="601"/>
    </location>
</feature>
<keyword evidence="1" id="KW-0812">Transmembrane</keyword>
<feature type="transmembrane region" description="Helical" evidence="1">
    <location>
        <begin position="179"/>
        <end position="203"/>
    </location>
</feature>
<keyword evidence="3" id="KW-1185">Reference proteome</keyword>
<sequence>MNLGEEEDTQDTYISLETLMDYFEINKRNSSKNKINQFEHFNQILFFTRLPKSVDAFLWIFFFLFIEFIVTISSIHSNWFQRFYSRDGLTSVNVTKYLFSKISVQMSTIVCFGITYLILGFHRNNSFGKKMKLSVFKATLLHVSFVHIPLILVPFYGIIYGIHTMSNYLRVTQDNSGTFYSLLIATMFILIVVSTLTFANTTYTKLTINKLYFEFWNYPYNLIDFVFLFILGAFMPMYDYNDHGENLSIMMSFFLIIYGSYKLFQRKIPAFVRIIPHFIESKVFLDMIVFGVFQVVTYFVPLGNTVEVLMISILHFFTFILGILFFTSNRILNTKVLNRYTMTIDKNFIHSPADALSILRSGITLSFPCVSDPNFLKWIAMWRFSPPLIADLFRLCIILDRPFKEILIANDTFGSADTSQLQFLIFQVSFYMNLHQMSSKSHDETLQKLQQKATKLQLMCDNFWTVHDYDQSTINKLGNKIIDILNDFKLGVMHFVNSKQIIDLYSDFLSTTFKSPNMMKIEQISKNPYRYLESPKGTIFGFLDDPTKERSPPVHDSFLTTDEKLALDTASNGSKPLLYFFRILLVLFFIITIAFWVFYYLHVKTIWEHFAIISELQQSAVTLATNILLPIDAAVSFPSPSTIQQIIGIPIELARQYRQPMYLPLSFKRELETAPVYIEQQRPIFPIPNVSCNSISFSTLIHMNNSNEETTNINHRRCLLMNELAYMDQIYNRSELELKSFQKMENQSLYPINYFVTCYLIATVIGFIGVFLKVRINHSKLLDSVRLVKSMNPNYKEHEFLDFQFWVLPTFAIFACVVICQVGIIVSYIVPITWSCTFVSEIMNETSKLSMITSSIQMAMALAEYSLVDQQFYAEYMDMVYDKCMVVYENTIFLAQSGFSSSFVDVKPLYQWSLPNRDSFNTVLLDICRYLLSTNHTVETFDFLAGRAFFIFNVSTIINYTLPEVFNRSHNAIRFEVSMFWWITILIVLIQIFLHLFYKSVIYNKQKIWFMTASVICLRENQGNLKSILDRENVYLPDLIPFPFIVKNKDNDIITYANSSTSKYTDLSINQLIGQPFNKVWKVHHKKIIYENRTVKIKEKEIDDNYTMVTFDDITKESEIEEKYNNLLKSSRIESLNLPAEIEMFFIDIRLNGDLIPDVELVFQWFNVAEKVCPKFQRIACGITFYNVVVSSVVSFGKVLKFLTKFYELIENPNLSKIAVVSGKGKIISLAGNNAVSVLCGKIYKRAHDCVLNGSWGKIYIDYNALEEVKSEKYEHLNEHIIPISDVVHENE</sequence>
<dbReference type="Proteomes" id="UP000179807">
    <property type="component" value="Unassembled WGS sequence"/>
</dbReference>
<evidence type="ECO:0000313" key="2">
    <source>
        <dbReference type="EMBL" id="OHT10552.1"/>
    </source>
</evidence>
<feature type="transmembrane region" description="Helical" evidence="1">
    <location>
        <begin position="140"/>
        <end position="159"/>
    </location>
</feature>
<dbReference type="EMBL" id="MLAK01000607">
    <property type="protein sequence ID" value="OHT10552.1"/>
    <property type="molecule type" value="Genomic_DNA"/>
</dbReference>
<dbReference type="RefSeq" id="XP_068363688.1">
    <property type="nucleotide sequence ID" value="XM_068501156.1"/>
</dbReference>
<feature type="transmembrane region" description="Helical" evidence="1">
    <location>
        <begin position="97"/>
        <end position="119"/>
    </location>
</feature>